<proteinExistence type="predicted"/>
<reference evidence="1 2" key="1">
    <citation type="submission" date="2020-08" db="EMBL/GenBank/DDBJ databases">
        <title>Sequencing the genomes of 1000 actinobacteria strains.</title>
        <authorList>
            <person name="Klenk H.-P."/>
        </authorList>
    </citation>
    <scope>NUCLEOTIDE SEQUENCE [LARGE SCALE GENOMIC DNA]</scope>
    <source>
        <strain evidence="1 2">DSM 43023</strain>
    </source>
</reference>
<evidence type="ECO:0000313" key="1">
    <source>
        <dbReference type="EMBL" id="MBB4937874.1"/>
    </source>
</evidence>
<dbReference type="AlphaFoldDB" id="A0A7W7W9A6"/>
<evidence type="ECO:0000313" key="2">
    <source>
        <dbReference type="Proteomes" id="UP000534286"/>
    </source>
</evidence>
<dbReference type="Proteomes" id="UP000534286">
    <property type="component" value="Unassembled WGS sequence"/>
</dbReference>
<dbReference type="EMBL" id="JACHJU010000001">
    <property type="protein sequence ID" value="MBB4937874.1"/>
    <property type="molecule type" value="Genomic_DNA"/>
</dbReference>
<keyword evidence="2" id="KW-1185">Reference proteome</keyword>
<gene>
    <name evidence="1" type="ORF">FHR32_002179</name>
</gene>
<accession>A0A7W7W9A6</accession>
<protein>
    <submittedName>
        <fullName evidence="1">Uncharacterized protein</fullName>
    </submittedName>
</protein>
<name>A0A7W7W9A6_9ACTN</name>
<sequence length="54" mass="6052">MRERAFASPFHDLLPALKEALANVTRADVFTTVPYTAVTTTDLHRRWAALPRGV</sequence>
<organism evidence="1 2">
    <name type="scientific">Streptosporangium album</name>
    <dbReference type="NCBI Taxonomy" id="47479"/>
    <lineage>
        <taxon>Bacteria</taxon>
        <taxon>Bacillati</taxon>
        <taxon>Actinomycetota</taxon>
        <taxon>Actinomycetes</taxon>
        <taxon>Streptosporangiales</taxon>
        <taxon>Streptosporangiaceae</taxon>
        <taxon>Streptosporangium</taxon>
    </lineage>
</organism>
<dbReference type="RefSeq" id="WP_184754170.1">
    <property type="nucleotide sequence ID" value="NZ_BAABEK010000039.1"/>
</dbReference>
<comment type="caution">
    <text evidence="1">The sequence shown here is derived from an EMBL/GenBank/DDBJ whole genome shotgun (WGS) entry which is preliminary data.</text>
</comment>